<dbReference type="EMBL" id="JAGGLB010000020">
    <property type="protein sequence ID" value="MBP1993661.1"/>
    <property type="molecule type" value="Genomic_DNA"/>
</dbReference>
<gene>
    <name evidence="1" type="ORF">J2Z66_005287</name>
</gene>
<name>A0ABS4J343_9BACL</name>
<evidence type="ECO:0000313" key="1">
    <source>
        <dbReference type="EMBL" id="MBP1993661.1"/>
    </source>
</evidence>
<dbReference type="Proteomes" id="UP001519287">
    <property type="component" value="Unassembled WGS sequence"/>
</dbReference>
<evidence type="ECO:0000313" key="2">
    <source>
        <dbReference type="Proteomes" id="UP001519287"/>
    </source>
</evidence>
<organism evidence="1 2">
    <name type="scientific">Paenibacillus eucommiae</name>
    <dbReference type="NCBI Taxonomy" id="1355755"/>
    <lineage>
        <taxon>Bacteria</taxon>
        <taxon>Bacillati</taxon>
        <taxon>Bacillota</taxon>
        <taxon>Bacilli</taxon>
        <taxon>Bacillales</taxon>
        <taxon>Paenibacillaceae</taxon>
        <taxon>Paenibacillus</taxon>
    </lineage>
</organism>
<accession>A0ABS4J343</accession>
<sequence>MLMTAYPVPFWPVVEKMKELKELIDSKAYGEVFQLSIWTEQLTIVEEGQWGSLAKRLGGG</sequence>
<proteinExistence type="predicted"/>
<comment type="caution">
    <text evidence="1">The sequence shown here is derived from an EMBL/GenBank/DDBJ whole genome shotgun (WGS) entry which is preliminary data.</text>
</comment>
<dbReference type="RefSeq" id="WP_209975543.1">
    <property type="nucleotide sequence ID" value="NZ_JAGGLB010000020.1"/>
</dbReference>
<reference evidence="1 2" key="1">
    <citation type="submission" date="2021-03" db="EMBL/GenBank/DDBJ databases">
        <title>Genomic Encyclopedia of Type Strains, Phase IV (KMG-IV): sequencing the most valuable type-strain genomes for metagenomic binning, comparative biology and taxonomic classification.</title>
        <authorList>
            <person name="Goeker M."/>
        </authorList>
    </citation>
    <scope>NUCLEOTIDE SEQUENCE [LARGE SCALE GENOMIC DNA]</scope>
    <source>
        <strain evidence="1 2">DSM 26048</strain>
    </source>
</reference>
<protein>
    <submittedName>
        <fullName evidence="1">Uncharacterized protein</fullName>
    </submittedName>
</protein>
<keyword evidence="2" id="KW-1185">Reference proteome</keyword>